<gene>
    <name evidence="7" type="ORF">AVDCRST_MAG30-1906</name>
</gene>
<feature type="domain" description="RDD" evidence="6">
    <location>
        <begin position="21"/>
        <end position="161"/>
    </location>
</feature>
<evidence type="ECO:0000256" key="4">
    <source>
        <dbReference type="ARBA" id="ARBA00023136"/>
    </source>
</evidence>
<organism evidence="7">
    <name type="scientific">uncultured Solirubrobacteraceae bacterium</name>
    <dbReference type="NCBI Taxonomy" id="1162706"/>
    <lineage>
        <taxon>Bacteria</taxon>
        <taxon>Bacillati</taxon>
        <taxon>Actinomycetota</taxon>
        <taxon>Thermoleophilia</taxon>
        <taxon>Solirubrobacterales</taxon>
        <taxon>Solirubrobacteraceae</taxon>
        <taxon>environmental samples</taxon>
    </lineage>
</organism>
<dbReference type="AlphaFoldDB" id="A0A6J4SPU1"/>
<dbReference type="EMBL" id="CADCVS010000254">
    <property type="protein sequence ID" value="CAA9500969.1"/>
    <property type="molecule type" value="Genomic_DNA"/>
</dbReference>
<evidence type="ECO:0000256" key="2">
    <source>
        <dbReference type="ARBA" id="ARBA00022692"/>
    </source>
</evidence>
<dbReference type="PANTHER" id="PTHR38480:SF1">
    <property type="entry name" value="SLR0254 PROTEIN"/>
    <property type="match status" value="1"/>
</dbReference>
<name>A0A6J4SPU1_9ACTN</name>
<keyword evidence="4 5" id="KW-0472">Membrane</keyword>
<feature type="transmembrane region" description="Helical" evidence="5">
    <location>
        <begin position="67"/>
        <end position="88"/>
    </location>
</feature>
<reference evidence="7" key="1">
    <citation type="submission" date="2020-02" db="EMBL/GenBank/DDBJ databases">
        <authorList>
            <person name="Meier V. D."/>
        </authorList>
    </citation>
    <scope>NUCLEOTIDE SEQUENCE</scope>
    <source>
        <strain evidence="7">AVDCRST_MAG30</strain>
    </source>
</reference>
<feature type="transmembrane region" description="Helical" evidence="5">
    <location>
        <begin position="36"/>
        <end position="55"/>
    </location>
</feature>
<proteinExistence type="predicted"/>
<accession>A0A6J4SPU1</accession>
<keyword evidence="2 5" id="KW-0812">Transmembrane</keyword>
<protein>
    <recommendedName>
        <fullName evidence="6">RDD domain-containing protein</fullName>
    </recommendedName>
</protein>
<evidence type="ECO:0000313" key="7">
    <source>
        <dbReference type="EMBL" id="CAA9500969.1"/>
    </source>
</evidence>
<dbReference type="PANTHER" id="PTHR38480">
    <property type="entry name" value="SLR0254 PROTEIN"/>
    <property type="match status" value="1"/>
</dbReference>
<comment type="subcellular location">
    <subcellularLocation>
        <location evidence="1">Membrane</location>
        <topology evidence="1">Multi-pass membrane protein</topology>
    </subcellularLocation>
</comment>
<keyword evidence="3 5" id="KW-1133">Transmembrane helix</keyword>
<evidence type="ECO:0000256" key="3">
    <source>
        <dbReference type="ARBA" id="ARBA00022989"/>
    </source>
</evidence>
<evidence type="ECO:0000256" key="5">
    <source>
        <dbReference type="SAM" id="Phobius"/>
    </source>
</evidence>
<dbReference type="Pfam" id="PF06271">
    <property type="entry name" value="RDD"/>
    <property type="match status" value="1"/>
</dbReference>
<sequence length="258" mass="26703">MQYEDRLTISTPEGVDLELTLAGIGSRFTASLIDHTIQFALVAVAIGALLGLSALDVGPSGVEADDGSSGALATAAVTLFGFAVFWGYDVLFEVRGGGRTPGKRLTGLRVVRAGGRPVGFVASGIRNVLRVVDILPGFYGLAMAVMFGTPRNQRLGDIAAGTVVVRERKGGRRQAATEAPGARALPDTAGWDVSGVGAQDIAVVRRFLERRSALAEGPRAELAADIASRVRPRVAGAPADLGPEPFLEALSAAKAARA</sequence>
<evidence type="ECO:0000259" key="6">
    <source>
        <dbReference type="Pfam" id="PF06271"/>
    </source>
</evidence>
<evidence type="ECO:0000256" key="1">
    <source>
        <dbReference type="ARBA" id="ARBA00004141"/>
    </source>
</evidence>
<dbReference type="GO" id="GO:0016020">
    <property type="term" value="C:membrane"/>
    <property type="evidence" value="ECO:0007669"/>
    <property type="project" value="UniProtKB-SubCell"/>
</dbReference>
<dbReference type="InterPro" id="IPR010432">
    <property type="entry name" value="RDD"/>
</dbReference>